<dbReference type="NCBIfam" id="TIGR02165">
    <property type="entry name" value="cas5_6_GSU0054"/>
    <property type="match status" value="1"/>
</dbReference>
<protein>
    <recommendedName>
        <fullName evidence="2">Type I-U CRISPR-associated protein Cas5/Cas6</fullName>
    </recommendedName>
</protein>
<dbReference type="AlphaFoldDB" id="T1B031"/>
<gene>
    <name evidence="1" type="ORF">B1A_08231</name>
</gene>
<evidence type="ECO:0000313" key="1">
    <source>
        <dbReference type="EMBL" id="EQD66191.1"/>
    </source>
</evidence>
<comment type="caution">
    <text evidence="1">The sequence shown here is derived from an EMBL/GenBank/DDBJ whole genome shotgun (WGS) entry which is preliminary data.</text>
</comment>
<reference evidence="1" key="2">
    <citation type="journal article" date="2014" name="ISME J.">
        <title>Microbial stratification in low pH oxic and suboxic macroscopic growths along an acid mine drainage.</title>
        <authorList>
            <person name="Mendez-Garcia C."/>
            <person name="Mesa V."/>
            <person name="Sprenger R.R."/>
            <person name="Richter M."/>
            <person name="Diez M.S."/>
            <person name="Solano J."/>
            <person name="Bargiela R."/>
            <person name="Golyshina O.V."/>
            <person name="Manteca A."/>
            <person name="Ramos J.L."/>
            <person name="Gallego J.R."/>
            <person name="Llorente I."/>
            <person name="Martins Dos Santos V.A."/>
            <person name="Jensen O.N."/>
            <person name="Pelaez A.I."/>
            <person name="Sanchez J."/>
            <person name="Ferrer M."/>
        </authorList>
    </citation>
    <scope>NUCLEOTIDE SEQUENCE</scope>
</reference>
<organism evidence="1">
    <name type="scientific">mine drainage metagenome</name>
    <dbReference type="NCBI Taxonomy" id="410659"/>
    <lineage>
        <taxon>unclassified sequences</taxon>
        <taxon>metagenomes</taxon>
        <taxon>ecological metagenomes</taxon>
    </lineage>
</organism>
<evidence type="ECO:0008006" key="2">
    <source>
        <dbReference type="Google" id="ProtNLM"/>
    </source>
</evidence>
<proteinExistence type="predicted"/>
<reference evidence="1" key="1">
    <citation type="submission" date="2013-08" db="EMBL/GenBank/DDBJ databases">
        <authorList>
            <person name="Mendez C."/>
            <person name="Richter M."/>
            <person name="Ferrer M."/>
            <person name="Sanchez J."/>
        </authorList>
    </citation>
    <scope>NUCLEOTIDE SEQUENCE</scope>
</reference>
<dbReference type="InterPro" id="IPR019089">
    <property type="entry name" value="Cas_GSU0054"/>
</dbReference>
<dbReference type="EMBL" id="AUZX01005885">
    <property type="protein sequence ID" value="EQD66191.1"/>
    <property type="molecule type" value="Genomic_DNA"/>
</dbReference>
<name>T1B031_9ZZZZ</name>
<sequence>MGGSVMLIISVEFLTGRFHANPWGRNVNEGVTEWPPSPYRIIRAVIDSWKRKCSDLDASRVEHLLELLSSAQPKFYLPSAQESYIKVYMSQVSTSIYDRQLVYDAFVVTNPSDKILLGWDDISLEPDDRKDLNQLLSRINYLGRSESWVRMKLHDSAEATKWNCFPVWSGSVVNDMHTLEVGTTMPKQEYVIRQKDSPKNLGWFDALAYSTKDILERNDSSPPAFKQHTYAISDTCFSVDRHPLTKQSNKKITSVLLGLESKILPLATETVVISERIHRKLLGIDKRISGEYSKVSSKFSGRDSEGKRLTGHRHIYIIPWDSNNDGRIDHVLITGKDEFNHSEIQSLNALTSIWQSGGKPDIKLVPIQWGMIEEISANFKTTKFKSETPFLPTRHYRKGRGIFDQWLEQEVKHECKNHGYPEPVSVRRLDKLDKAGHSFHWIEFVRSRKGDQVASGYGFEIVFSEPIFAPFAIGYGAHFGLGTFLPTKA</sequence>
<accession>T1B031</accession>